<dbReference type="RefSeq" id="WP_142903276.1">
    <property type="nucleotide sequence ID" value="NZ_ML660089.1"/>
</dbReference>
<keyword evidence="3" id="KW-1185">Reference proteome</keyword>
<dbReference type="InterPro" id="IPR050678">
    <property type="entry name" value="DNA_Partitioning_ATPase"/>
</dbReference>
<evidence type="ECO:0000313" key="2">
    <source>
        <dbReference type="EMBL" id="TQV84196.1"/>
    </source>
</evidence>
<dbReference type="OrthoDB" id="9815116at2"/>
<dbReference type="PANTHER" id="PTHR13696:SF69">
    <property type="entry name" value="PLASMID PARTITIONING PROTEIN-RELATED"/>
    <property type="match status" value="1"/>
</dbReference>
<dbReference type="InterPro" id="IPR025669">
    <property type="entry name" value="AAA_dom"/>
</dbReference>
<proteinExistence type="predicted"/>
<evidence type="ECO:0000313" key="3">
    <source>
        <dbReference type="Proteomes" id="UP000319732"/>
    </source>
</evidence>
<accession>A0A545U421</accession>
<reference evidence="2 3" key="1">
    <citation type="submission" date="2019-06" db="EMBL/GenBank/DDBJ databases">
        <title>Whole genome sequence for Cellvibrionaceae sp. R142.</title>
        <authorList>
            <person name="Wang G."/>
        </authorList>
    </citation>
    <scope>NUCLEOTIDE SEQUENCE [LARGE SCALE GENOMIC DNA]</scope>
    <source>
        <strain evidence="2 3">R142</strain>
    </source>
</reference>
<dbReference type="PANTHER" id="PTHR13696">
    <property type="entry name" value="P-LOOP CONTAINING NUCLEOSIDE TRIPHOSPHATE HYDROLASE"/>
    <property type="match status" value="1"/>
</dbReference>
<name>A0A545U421_9GAMM</name>
<sequence>MQVWTVANQKGGVGKTTTSVALGSLAAGGGSRVLLLDLDPHGSMSCYFRQNPDTVTRSCFNLFRDRQALDPAVVSRQVIETAYDNLHLLPASTALATLERKAIGPDGAGLVVAGALAHIADMYDLVIIDTPPLLGVLMINALAACQRLVIPVQTEFLALKGLERMVHTLEMMSRSRRGGIDYTIVPTLFDRRTQASVGSLRSIRNTYGERVWPGRIPIDTKFRDASKAGVPPHILAPQSRGVRAYQSLRKWLSQAPRDLSPACGVGGGA</sequence>
<gene>
    <name evidence="2" type="ORF">FKG94_05940</name>
</gene>
<organism evidence="2 3">
    <name type="scientific">Exilibacterium tricleocarpae</name>
    <dbReference type="NCBI Taxonomy" id="2591008"/>
    <lineage>
        <taxon>Bacteria</taxon>
        <taxon>Pseudomonadati</taxon>
        <taxon>Pseudomonadota</taxon>
        <taxon>Gammaproteobacteria</taxon>
        <taxon>Cellvibrionales</taxon>
        <taxon>Cellvibrionaceae</taxon>
        <taxon>Exilibacterium</taxon>
    </lineage>
</organism>
<evidence type="ECO:0000259" key="1">
    <source>
        <dbReference type="Pfam" id="PF13614"/>
    </source>
</evidence>
<dbReference type="InterPro" id="IPR027417">
    <property type="entry name" value="P-loop_NTPase"/>
</dbReference>
<dbReference type="CDD" id="cd02042">
    <property type="entry name" value="ParAB_family"/>
    <property type="match status" value="1"/>
</dbReference>
<feature type="domain" description="AAA" evidence="1">
    <location>
        <begin position="1"/>
        <end position="175"/>
    </location>
</feature>
<dbReference type="AlphaFoldDB" id="A0A545U421"/>
<dbReference type="EMBL" id="VHSG01000006">
    <property type="protein sequence ID" value="TQV84196.1"/>
    <property type="molecule type" value="Genomic_DNA"/>
</dbReference>
<dbReference type="Proteomes" id="UP000319732">
    <property type="component" value="Unassembled WGS sequence"/>
</dbReference>
<dbReference type="Pfam" id="PF13614">
    <property type="entry name" value="AAA_31"/>
    <property type="match status" value="1"/>
</dbReference>
<dbReference type="SUPFAM" id="SSF52540">
    <property type="entry name" value="P-loop containing nucleoside triphosphate hydrolases"/>
    <property type="match status" value="1"/>
</dbReference>
<comment type="caution">
    <text evidence="2">The sequence shown here is derived from an EMBL/GenBank/DDBJ whole genome shotgun (WGS) entry which is preliminary data.</text>
</comment>
<protein>
    <submittedName>
        <fullName evidence="2">ParA family protein</fullName>
    </submittedName>
</protein>
<dbReference type="Gene3D" id="3.40.50.300">
    <property type="entry name" value="P-loop containing nucleotide triphosphate hydrolases"/>
    <property type="match status" value="1"/>
</dbReference>